<name>A0AAV1RW41_9ROSI</name>
<dbReference type="EMBL" id="CAWUPB010001159">
    <property type="protein sequence ID" value="CAK7340011.1"/>
    <property type="molecule type" value="Genomic_DNA"/>
</dbReference>
<reference evidence="1 2" key="1">
    <citation type="submission" date="2024-01" db="EMBL/GenBank/DDBJ databases">
        <authorList>
            <person name="Waweru B."/>
        </authorList>
    </citation>
    <scope>NUCLEOTIDE SEQUENCE [LARGE SCALE GENOMIC DNA]</scope>
</reference>
<evidence type="ECO:0000313" key="2">
    <source>
        <dbReference type="Proteomes" id="UP001314170"/>
    </source>
</evidence>
<protein>
    <submittedName>
        <fullName evidence="1">Uncharacterized protein</fullName>
    </submittedName>
</protein>
<keyword evidence="2" id="KW-1185">Reference proteome</keyword>
<proteinExistence type="predicted"/>
<sequence length="127" mass="14269">MESKSLGYSGSLLGTHIPNIFYTKACQRRKTNFIHGLFDNHGSWRHDHQDVVDVGVSDFTSICTSSKSPNVAQSRRHLPRGLPRRMNISLTRRVTKAEINKADFAIQPTKALRNDGMAGKFFKLIGL</sequence>
<organism evidence="1 2">
    <name type="scientific">Dovyalis caffra</name>
    <dbReference type="NCBI Taxonomy" id="77055"/>
    <lineage>
        <taxon>Eukaryota</taxon>
        <taxon>Viridiplantae</taxon>
        <taxon>Streptophyta</taxon>
        <taxon>Embryophyta</taxon>
        <taxon>Tracheophyta</taxon>
        <taxon>Spermatophyta</taxon>
        <taxon>Magnoliopsida</taxon>
        <taxon>eudicotyledons</taxon>
        <taxon>Gunneridae</taxon>
        <taxon>Pentapetalae</taxon>
        <taxon>rosids</taxon>
        <taxon>fabids</taxon>
        <taxon>Malpighiales</taxon>
        <taxon>Salicaceae</taxon>
        <taxon>Flacourtieae</taxon>
        <taxon>Dovyalis</taxon>
    </lineage>
</organism>
<dbReference type="Proteomes" id="UP001314170">
    <property type="component" value="Unassembled WGS sequence"/>
</dbReference>
<dbReference type="AlphaFoldDB" id="A0AAV1RW41"/>
<comment type="caution">
    <text evidence="1">The sequence shown here is derived from an EMBL/GenBank/DDBJ whole genome shotgun (WGS) entry which is preliminary data.</text>
</comment>
<gene>
    <name evidence="1" type="ORF">DCAF_LOCUS15089</name>
</gene>
<evidence type="ECO:0000313" key="1">
    <source>
        <dbReference type="EMBL" id="CAK7340011.1"/>
    </source>
</evidence>
<accession>A0AAV1RW41</accession>